<evidence type="ECO:0008006" key="5">
    <source>
        <dbReference type="Google" id="ProtNLM"/>
    </source>
</evidence>
<reference evidence="3 4" key="1">
    <citation type="submission" date="2024-02" db="EMBL/GenBank/DDBJ databases">
        <authorList>
            <person name="Chen Y."/>
            <person name="Shah S."/>
            <person name="Dougan E. K."/>
            <person name="Thang M."/>
            <person name="Chan C."/>
        </authorList>
    </citation>
    <scope>NUCLEOTIDE SEQUENCE [LARGE SCALE GENOMIC DNA]</scope>
</reference>
<dbReference type="EMBL" id="CAXAMN010008602">
    <property type="protein sequence ID" value="CAK9025904.1"/>
    <property type="molecule type" value="Genomic_DNA"/>
</dbReference>
<evidence type="ECO:0000313" key="3">
    <source>
        <dbReference type="EMBL" id="CAK9025904.1"/>
    </source>
</evidence>
<name>A0ABP0KGE4_9DINO</name>
<comment type="caution">
    <text evidence="3">The sequence shown here is derived from an EMBL/GenBank/DDBJ whole genome shotgun (WGS) entry which is preliminary data.</text>
</comment>
<evidence type="ECO:0000256" key="2">
    <source>
        <dbReference type="SAM" id="SignalP"/>
    </source>
</evidence>
<feature type="signal peptide" evidence="2">
    <location>
        <begin position="1"/>
        <end position="16"/>
    </location>
</feature>
<dbReference type="Proteomes" id="UP001642484">
    <property type="component" value="Unassembled WGS sequence"/>
</dbReference>
<feature type="coiled-coil region" evidence="1">
    <location>
        <begin position="144"/>
        <end position="199"/>
    </location>
</feature>
<keyword evidence="2" id="KW-0732">Signal</keyword>
<organism evidence="3 4">
    <name type="scientific">Durusdinium trenchii</name>
    <dbReference type="NCBI Taxonomy" id="1381693"/>
    <lineage>
        <taxon>Eukaryota</taxon>
        <taxon>Sar</taxon>
        <taxon>Alveolata</taxon>
        <taxon>Dinophyceae</taxon>
        <taxon>Suessiales</taxon>
        <taxon>Symbiodiniaceae</taxon>
        <taxon>Durusdinium</taxon>
    </lineage>
</organism>
<keyword evidence="1" id="KW-0175">Coiled coil</keyword>
<protein>
    <recommendedName>
        <fullName evidence="5">Trichohyalin-plectin-homology domain-containing protein</fullName>
    </recommendedName>
</protein>
<evidence type="ECO:0000313" key="4">
    <source>
        <dbReference type="Proteomes" id="UP001642484"/>
    </source>
</evidence>
<accession>A0ABP0KGE4</accession>
<evidence type="ECO:0000256" key="1">
    <source>
        <dbReference type="SAM" id="Coils"/>
    </source>
</evidence>
<keyword evidence="4" id="KW-1185">Reference proteome</keyword>
<sequence length="508" mass="58360">MLGFAFHLIYAATCSASVSCIHFPEHIKPLETVAFETLSLRVRRLKEQNRFVRGDLDAIERGVLEKVREKRQVTAASTPLPLGGSRPKSAAAVAAAQSAPVETNLQQVGSKSAPHLVMVPKPVLLKPPDCFDLWREYDSLQYANEEAEKRRAKQAQAKRHLEALSEQVQQAKARREVEASEKEKDREALLAQVHRSQSEATAELAKKLQKKQMQKEASLELLASVEKKSEAAHRIKVAKTAMDRTLLAEEQYRQQELLRREKLKGEESKLMQQQFELSQAWHQESQQKEKEEDRRMALEWKRLAAKPQEAELPGGMLHKIRSNQKRVDALVGSMGVALVEKQRAQEAAKEELIEKHCRDYEQKRMDDLFARKDDRARRTREMFVDIQKQIDHKNLVKGVEDRAADLRQVEMWRENTEAFHREELMKQQAKHTARKELDAELFDAMMRKAGTHKSTCPGDVDQDLLLNRPLVEKMAKSGFKKDRTVPMLEKAMALKAKQRRHLRPDGES</sequence>
<gene>
    <name evidence="3" type="ORF">CCMP2556_LOCUS16162</name>
</gene>
<proteinExistence type="predicted"/>
<feature type="chain" id="PRO_5047244006" description="Trichohyalin-plectin-homology domain-containing protein" evidence="2">
    <location>
        <begin position="17"/>
        <end position="508"/>
    </location>
</feature>